<gene>
    <name evidence="1" type="ORF">EI74_0570</name>
</gene>
<dbReference type="AlphaFoldDB" id="A0A4R6ICF1"/>
<organism evidence="1 2">
    <name type="scientific">Mycoplasma testudineum</name>
    <dbReference type="NCBI Taxonomy" id="244584"/>
    <lineage>
        <taxon>Bacteria</taxon>
        <taxon>Bacillati</taxon>
        <taxon>Mycoplasmatota</taxon>
        <taxon>Mollicutes</taxon>
        <taxon>Mycoplasmataceae</taxon>
        <taxon>Mycoplasma</taxon>
    </lineage>
</organism>
<keyword evidence="2" id="KW-1185">Reference proteome</keyword>
<sequence length="101" mass="11796">MMTKITVRIKILNAKHTKYKAKRHYLKFIENFIELPNSVENPLGRTKSKLKGFSTLFLHLILLHFSVIDFHINLSKLKKEIFHLSFSNIITSVALEISTKE</sequence>
<proteinExistence type="predicted"/>
<accession>A0A4R6ICF1</accession>
<evidence type="ECO:0000313" key="2">
    <source>
        <dbReference type="Proteomes" id="UP000295518"/>
    </source>
</evidence>
<protein>
    <submittedName>
        <fullName evidence="1">Uncharacterized protein</fullName>
    </submittedName>
</protein>
<comment type="caution">
    <text evidence="1">The sequence shown here is derived from an EMBL/GenBank/DDBJ whole genome shotgun (WGS) entry which is preliminary data.</text>
</comment>
<name>A0A4R6ICF1_9MOLU</name>
<evidence type="ECO:0000313" key="1">
    <source>
        <dbReference type="EMBL" id="TDO19930.1"/>
    </source>
</evidence>
<reference evidence="1 2" key="1">
    <citation type="submission" date="2019-03" db="EMBL/GenBank/DDBJ databases">
        <title>Genomic Encyclopedia of Archaeal and Bacterial Type Strains, Phase II (KMG-II): from individual species to whole genera.</title>
        <authorList>
            <person name="Goeker M."/>
        </authorList>
    </citation>
    <scope>NUCLEOTIDE SEQUENCE [LARGE SCALE GENOMIC DNA]</scope>
    <source>
        <strain evidence="1 2">ATCC 700618</strain>
    </source>
</reference>
<dbReference type="Proteomes" id="UP000295518">
    <property type="component" value="Unassembled WGS sequence"/>
</dbReference>
<dbReference type="EMBL" id="SNWN01000012">
    <property type="protein sequence ID" value="TDO19930.1"/>
    <property type="molecule type" value="Genomic_DNA"/>
</dbReference>